<accession>A0A9W7GGC6</accession>
<reference evidence="4" key="1">
    <citation type="journal article" date="2023" name="Commun. Biol.">
        <title>Genome analysis of Parmales, the sister group of diatoms, reveals the evolutionary specialization of diatoms from phago-mixotrophs to photoautotrophs.</title>
        <authorList>
            <person name="Ban H."/>
            <person name="Sato S."/>
            <person name="Yoshikawa S."/>
            <person name="Yamada K."/>
            <person name="Nakamura Y."/>
            <person name="Ichinomiya M."/>
            <person name="Sato N."/>
            <person name="Blanc-Mathieu R."/>
            <person name="Endo H."/>
            <person name="Kuwata A."/>
            <person name="Ogata H."/>
        </authorList>
    </citation>
    <scope>NUCLEOTIDE SEQUENCE [LARGE SCALE GENOMIC DNA]</scope>
</reference>
<evidence type="ECO:0000256" key="1">
    <source>
        <dbReference type="SAM" id="Coils"/>
    </source>
</evidence>
<organism evidence="3 4">
    <name type="scientific">Triparma columacea</name>
    <dbReference type="NCBI Taxonomy" id="722753"/>
    <lineage>
        <taxon>Eukaryota</taxon>
        <taxon>Sar</taxon>
        <taxon>Stramenopiles</taxon>
        <taxon>Ochrophyta</taxon>
        <taxon>Bolidophyceae</taxon>
        <taxon>Parmales</taxon>
        <taxon>Triparmaceae</taxon>
        <taxon>Triparma</taxon>
    </lineage>
</organism>
<feature type="coiled-coil region" evidence="1">
    <location>
        <begin position="415"/>
        <end position="470"/>
    </location>
</feature>
<dbReference type="EMBL" id="BRYA01000233">
    <property type="protein sequence ID" value="GMI44947.1"/>
    <property type="molecule type" value="Genomic_DNA"/>
</dbReference>
<comment type="caution">
    <text evidence="3">The sequence shown here is derived from an EMBL/GenBank/DDBJ whole genome shotgun (WGS) entry which is preliminary data.</text>
</comment>
<gene>
    <name evidence="3" type="ORF">TrCOL_g8720</name>
</gene>
<protein>
    <submittedName>
        <fullName evidence="3">Uncharacterized protein</fullName>
    </submittedName>
</protein>
<keyword evidence="1" id="KW-0175">Coiled coil</keyword>
<name>A0A9W7GGC6_9STRA</name>
<dbReference type="OrthoDB" id="197731at2759"/>
<dbReference type="AlphaFoldDB" id="A0A9W7GGC6"/>
<evidence type="ECO:0000256" key="2">
    <source>
        <dbReference type="SAM" id="MobiDB-lite"/>
    </source>
</evidence>
<feature type="region of interest" description="Disordered" evidence="2">
    <location>
        <begin position="527"/>
        <end position="557"/>
    </location>
</feature>
<feature type="coiled-coil region" evidence="1">
    <location>
        <begin position="275"/>
        <end position="376"/>
    </location>
</feature>
<feature type="region of interest" description="Disordered" evidence="2">
    <location>
        <begin position="195"/>
        <end position="215"/>
    </location>
</feature>
<evidence type="ECO:0000313" key="4">
    <source>
        <dbReference type="Proteomes" id="UP001165065"/>
    </source>
</evidence>
<evidence type="ECO:0000313" key="3">
    <source>
        <dbReference type="EMBL" id="GMI44947.1"/>
    </source>
</evidence>
<feature type="coiled-coil region" evidence="1">
    <location>
        <begin position="45"/>
        <end position="93"/>
    </location>
</feature>
<keyword evidence="4" id="KW-1185">Reference proteome</keyword>
<dbReference type="Proteomes" id="UP001165065">
    <property type="component" value="Unassembled WGS sequence"/>
</dbReference>
<sequence length="747" mass="82314">MIRSNYTAVPKVSSSRTKYVPGSFIVASHSNVAPPHLTTMAAAEKASKIREVKKLNDDRKALTQNLETTRTRSNDLEAELRMARDDLSKTSRALEVTRKMFGALAEEKNVEQQKAIELASRVSKLESKLGLSISQTGLAKKNAALRDNLRSTRSNVLLWQQKYKGQEDDLIRACSEIKVLERALQIKQDSLNSRLEEEDSACEKGGGKKGGGGRKEPLREQLLYQLALKKEEAHNLALELAHKTKALKSNEGEISKLMETIRNDRLSSQADASSIKHLTNQLMEYDVAMRKVKSEAGKMAAEREGLLGNIERMGGENAKLRREVSRVVREKQEVDRRLEGVGEEGEEKVKELEGKLKEVRARLRSKDEVIRVQEERIRGMGGRAVEMRGVIEDGIGREGDVEGMGRDLELLRRGLGEESRRREEAEGRYREMEGKVGTLQGLEERMKKEMERALEDLRRVTRERDAAIQEVVRGGGKGKEEVERVESSKQMLQKALMEQLGATKGQLTREREARGKLEEEVRRLRREVARGGGRKSPGGTMEVLPPTPGALNTSIPTTPVNVVTETMVSPKGTIHAPAVTGIVGSPGTPAEKERMCKINVVDMVKFNPPTSSGGMVGIFGGNFGAGKGDQVFLEFSSTGVVGTGTVDAVRTRAAGWVKGEGPSWKQTLSMVISPSAVMKVQLFKGSPFDSSPELLSYQTLHCGEIGTKGKVELIEVGGGGGGELNVEFVWSEDMMSPKFGGNKKTWK</sequence>
<proteinExistence type="predicted"/>